<dbReference type="GO" id="GO:0003723">
    <property type="term" value="F:RNA binding"/>
    <property type="evidence" value="ECO:0007669"/>
    <property type="project" value="UniProtKB-KW"/>
</dbReference>
<dbReference type="GO" id="GO:0015074">
    <property type="term" value="P:DNA integration"/>
    <property type="evidence" value="ECO:0007669"/>
    <property type="project" value="InterPro"/>
</dbReference>
<dbReference type="CDD" id="cd00024">
    <property type="entry name" value="CD_CSD"/>
    <property type="match status" value="1"/>
</dbReference>
<accession>A0A8H7C1A0</accession>
<feature type="compositionally biased region" description="Polar residues" evidence="3">
    <location>
        <begin position="616"/>
        <end position="629"/>
    </location>
</feature>
<dbReference type="Gene3D" id="2.40.70.10">
    <property type="entry name" value="Acid Proteases"/>
    <property type="match status" value="1"/>
</dbReference>
<dbReference type="Gene3D" id="2.40.50.40">
    <property type="match status" value="1"/>
</dbReference>
<dbReference type="Pfam" id="PF08284">
    <property type="entry name" value="RVP_2"/>
    <property type="match status" value="1"/>
</dbReference>
<dbReference type="EMBL" id="JABXXO010000015">
    <property type="protein sequence ID" value="KAF7760607.1"/>
    <property type="molecule type" value="Genomic_DNA"/>
</dbReference>
<dbReference type="PROSITE" id="PS50994">
    <property type="entry name" value="INTEGRASE"/>
    <property type="match status" value="1"/>
</dbReference>
<dbReference type="SMART" id="SM00298">
    <property type="entry name" value="CHROMO"/>
    <property type="match status" value="1"/>
</dbReference>
<dbReference type="InterPro" id="IPR023780">
    <property type="entry name" value="Chromo_domain"/>
</dbReference>
<dbReference type="AlphaFoldDB" id="A0A8H7C1A0"/>
<evidence type="ECO:0000256" key="3">
    <source>
        <dbReference type="SAM" id="MobiDB-lite"/>
    </source>
</evidence>
<evidence type="ECO:0000259" key="4">
    <source>
        <dbReference type="PROSITE" id="PS50013"/>
    </source>
</evidence>
<dbReference type="InterPro" id="IPR036397">
    <property type="entry name" value="RNaseH_sf"/>
</dbReference>
<dbReference type="GO" id="GO:0005634">
    <property type="term" value="C:nucleus"/>
    <property type="evidence" value="ECO:0007669"/>
    <property type="project" value="UniProtKB-ARBA"/>
</dbReference>
<dbReference type="InterPro" id="IPR012337">
    <property type="entry name" value="RNaseH-like_sf"/>
</dbReference>
<dbReference type="CDD" id="cd00303">
    <property type="entry name" value="retropepsin_like"/>
    <property type="match status" value="1"/>
</dbReference>
<dbReference type="Pfam" id="PF00385">
    <property type="entry name" value="Chromo"/>
    <property type="match status" value="1"/>
</dbReference>
<evidence type="ECO:0008006" key="8">
    <source>
        <dbReference type="Google" id="ProtNLM"/>
    </source>
</evidence>
<evidence type="ECO:0000313" key="7">
    <source>
        <dbReference type="Proteomes" id="UP000629468"/>
    </source>
</evidence>
<dbReference type="InterPro" id="IPR016197">
    <property type="entry name" value="Chromo-like_dom_sf"/>
</dbReference>
<evidence type="ECO:0000313" key="6">
    <source>
        <dbReference type="EMBL" id="KAF7760607.1"/>
    </source>
</evidence>
<organism evidence="6 7">
    <name type="scientific">Agaricus bisporus var. burnettii</name>
    <dbReference type="NCBI Taxonomy" id="192524"/>
    <lineage>
        <taxon>Eukaryota</taxon>
        <taxon>Fungi</taxon>
        <taxon>Dikarya</taxon>
        <taxon>Basidiomycota</taxon>
        <taxon>Agaricomycotina</taxon>
        <taxon>Agaricomycetes</taxon>
        <taxon>Agaricomycetidae</taxon>
        <taxon>Agaricales</taxon>
        <taxon>Agaricineae</taxon>
        <taxon>Agaricaceae</taxon>
        <taxon>Agaricus</taxon>
    </lineage>
</organism>
<evidence type="ECO:0000259" key="5">
    <source>
        <dbReference type="PROSITE" id="PS50994"/>
    </source>
</evidence>
<dbReference type="Proteomes" id="UP000629468">
    <property type="component" value="Unassembled WGS sequence"/>
</dbReference>
<dbReference type="Gene3D" id="3.30.420.10">
    <property type="entry name" value="Ribonuclease H-like superfamily/Ribonuclease H"/>
    <property type="match status" value="1"/>
</dbReference>
<feature type="region of interest" description="Disordered" evidence="3">
    <location>
        <begin position="155"/>
        <end position="174"/>
    </location>
</feature>
<sequence>MNNRYVVPQKRLGVQELEVKPLLTTTNGKKLKLSAMVDSGCTHTCIDEELVKKKKIPTKKLERPITCRNSDGTIAGKKDITKFVKVDLNINGHNEQLDAVVTPLQSSDLFLGHDWLTNHNPEIDWKQGIIKFNRCPTSCSFPHTDISFEPRIRRLQSNEDTEEKEPDPTNPEDLPAYMKPFAHLFNKKNFDKLPERTEWDHEINFTENAPTELSSKVYSMTPLEREELDKFLDENLATNRIRPSKFMESLCKALGIERNLSTAYHPQTDGQTERMNQEIETYLRAFINYRQDDWTRWLPMAEFHYNDKTHAATGQTPFFLNYGLHPWKGNITVDTTNPTATSLIEELENVRKEAKAAMEANNELMRERGNNKHHKEPFAEGDKVWLETTNIHSNRPTRKLDHKRYGPFEVLKQIGDRSYKLKLPDTWTIHDVFHTSLLTKVRKPEFDSQKKPTPPPPDIINEEEEYEVEEIRGHRRKGRGIQFLVHWKGYGNEDDTWLPRSALTNSADILKDIVYWHLKKIIMSNQQTTTTQTADFGGCLQRLLTIHTDITDLLQFQSNVQLPLFINPPSHIDISDEEKSQLETQLETEKRLLKLIENLLRMAKANNKEAKEALSPGSTTWTTNNDGWE</sequence>
<comment type="caution">
    <text evidence="6">The sequence shown here is derived from an EMBL/GenBank/DDBJ whole genome shotgun (WGS) entry which is preliminary data.</text>
</comment>
<dbReference type="InterPro" id="IPR050951">
    <property type="entry name" value="Retrovirus_Pol_polyprotein"/>
</dbReference>
<protein>
    <recommendedName>
        <fullName evidence="8">Chromo domain-containing protein</fullName>
    </recommendedName>
</protein>
<dbReference type="InterPro" id="IPR056924">
    <property type="entry name" value="SH3_Tf2-1"/>
</dbReference>
<reference evidence="6 7" key="1">
    <citation type="journal article" name="Sci. Rep.">
        <title>Telomere-to-telomere assembled and centromere annotated genomes of the two main subspecies of the button mushroom Agaricus bisporus reveal especially polymorphic chromosome ends.</title>
        <authorList>
            <person name="Sonnenberg A.S.M."/>
            <person name="Sedaghat-Telgerd N."/>
            <person name="Lavrijssen B."/>
            <person name="Ohm R.A."/>
            <person name="Hendrickx P.M."/>
            <person name="Scholtmeijer K."/>
            <person name="Baars J.J.P."/>
            <person name="van Peer A."/>
        </authorList>
    </citation>
    <scope>NUCLEOTIDE SEQUENCE [LARGE SCALE GENOMIC DNA]</scope>
    <source>
        <strain evidence="6 7">H119_p4</strain>
    </source>
</reference>
<dbReference type="PANTHER" id="PTHR37984">
    <property type="entry name" value="PROTEIN CBG26694"/>
    <property type="match status" value="1"/>
</dbReference>
<name>A0A8H7C1A0_AGABI</name>
<dbReference type="GO" id="GO:0006338">
    <property type="term" value="P:chromatin remodeling"/>
    <property type="evidence" value="ECO:0007669"/>
    <property type="project" value="UniProtKB-ARBA"/>
</dbReference>
<feature type="coiled-coil region" evidence="2">
    <location>
        <begin position="340"/>
        <end position="367"/>
    </location>
</feature>
<dbReference type="Pfam" id="PF24626">
    <property type="entry name" value="SH3_Tf2-1"/>
    <property type="match status" value="1"/>
</dbReference>
<dbReference type="InterPro" id="IPR021109">
    <property type="entry name" value="Peptidase_aspartic_dom_sf"/>
</dbReference>
<gene>
    <name evidence="6" type="ORF">Agabi119p4_11283</name>
</gene>
<keyword evidence="2" id="KW-0175">Coiled coil</keyword>
<dbReference type="InterPro" id="IPR000953">
    <property type="entry name" value="Chromo/chromo_shadow_dom"/>
</dbReference>
<dbReference type="SUPFAM" id="SSF50630">
    <property type="entry name" value="Acid proteases"/>
    <property type="match status" value="1"/>
</dbReference>
<keyword evidence="1" id="KW-0694">RNA-binding</keyword>
<dbReference type="PROSITE" id="PS50013">
    <property type="entry name" value="CHROMO_2"/>
    <property type="match status" value="1"/>
</dbReference>
<proteinExistence type="predicted"/>
<feature type="region of interest" description="Disordered" evidence="3">
    <location>
        <begin position="608"/>
        <end position="629"/>
    </location>
</feature>
<dbReference type="SUPFAM" id="SSF53098">
    <property type="entry name" value="Ribonuclease H-like"/>
    <property type="match status" value="1"/>
</dbReference>
<feature type="domain" description="Integrase catalytic" evidence="5">
    <location>
        <begin position="167"/>
        <end position="325"/>
    </location>
</feature>
<evidence type="ECO:0000256" key="2">
    <source>
        <dbReference type="SAM" id="Coils"/>
    </source>
</evidence>
<dbReference type="PANTHER" id="PTHR37984:SF15">
    <property type="entry name" value="INTEGRASE CATALYTIC DOMAIN-CONTAINING PROTEIN"/>
    <property type="match status" value="1"/>
</dbReference>
<dbReference type="SUPFAM" id="SSF54160">
    <property type="entry name" value="Chromo domain-like"/>
    <property type="match status" value="1"/>
</dbReference>
<evidence type="ECO:0000256" key="1">
    <source>
        <dbReference type="ARBA" id="ARBA00022884"/>
    </source>
</evidence>
<dbReference type="InterPro" id="IPR001584">
    <property type="entry name" value="Integrase_cat-core"/>
</dbReference>
<feature type="domain" description="Chromo" evidence="4">
    <location>
        <begin position="466"/>
        <end position="513"/>
    </location>
</feature>